<reference evidence="4 6" key="2">
    <citation type="submission" date="2018-12" db="EMBL/GenBank/DDBJ databases">
        <authorList>
            <consortium name="Pathogen Informatics"/>
        </authorList>
    </citation>
    <scope>NUCLEOTIDE SEQUENCE [LARGE SCALE GENOMIC DNA]</scope>
    <source>
        <strain evidence="4 6">NCTC949</strain>
    </source>
</reference>
<evidence type="ECO:0000256" key="1">
    <source>
        <dbReference type="SAM" id="MobiDB-lite"/>
    </source>
</evidence>
<dbReference type="HOGENOM" id="CLU_075791_1_0_11"/>
<dbReference type="STRING" id="35755.UL82_02635"/>
<dbReference type="OrthoDB" id="4772932at2"/>
<evidence type="ECO:0000313" key="3">
    <source>
        <dbReference type="EMBL" id="AKE40752.1"/>
    </source>
</evidence>
<dbReference type="EMBL" id="LR134377">
    <property type="protein sequence ID" value="VEH04572.1"/>
    <property type="molecule type" value="Genomic_DNA"/>
</dbReference>
<keyword evidence="5" id="KW-1185">Reference proteome</keyword>
<accession>A0A0F6QYS3</accession>
<evidence type="ECO:0000313" key="4">
    <source>
        <dbReference type="EMBL" id="VEH04572.1"/>
    </source>
</evidence>
<sequence>MERRNYSQQPVQLPPEVYYRRRRAAAGVIIVLVAALFIWLAVALGGNSTETETTAETSSALTSSSSTATASTEATSEPSTTSTITSVEPNTEAVAADAKRTCTLQDLKIEATTDQPNYSADIMPRFYMTVSNPTAADCEIDMTQAIPRFEVYDLRTNQRIWADIDCNPAVAQGTQTLGSGEKRYYEAVWSRTSSSEGGCSTRQTVASGSYYLHTVIGDNASLATPFNLA</sequence>
<protein>
    <submittedName>
        <fullName evidence="4">Secreted protein</fullName>
    </submittedName>
</protein>
<keyword evidence="2" id="KW-1133">Transmembrane helix</keyword>
<proteinExistence type="predicted"/>
<gene>
    <name evidence="4" type="ORF">NCTC949_00164</name>
    <name evidence="3" type="ORF">UL82_02635</name>
</gene>
<feature type="transmembrane region" description="Helical" evidence="2">
    <location>
        <begin position="24"/>
        <end position="44"/>
    </location>
</feature>
<keyword evidence="2" id="KW-0812">Transmembrane</keyword>
<name>A0A0F6QYS3_9CORY</name>
<evidence type="ECO:0000256" key="2">
    <source>
        <dbReference type="SAM" id="Phobius"/>
    </source>
</evidence>
<evidence type="ECO:0000313" key="6">
    <source>
        <dbReference type="Proteomes" id="UP000271380"/>
    </source>
</evidence>
<dbReference type="EMBL" id="CP011312">
    <property type="protein sequence ID" value="AKE40752.1"/>
    <property type="molecule type" value="Genomic_DNA"/>
</dbReference>
<keyword evidence="2" id="KW-0472">Membrane</keyword>
<evidence type="ECO:0000313" key="5">
    <source>
        <dbReference type="Proteomes" id="UP000033457"/>
    </source>
</evidence>
<feature type="region of interest" description="Disordered" evidence="1">
    <location>
        <begin position="53"/>
        <end position="86"/>
    </location>
</feature>
<organism evidence="3 5">
    <name type="scientific">Corynebacterium kutscheri</name>
    <dbReference type="NCBI Taxonomy" id="35755"/>
    <lineage>
        <taxon>Bacteria</taxon>
        <taxon>Bacillati</taxon>
        <taxon>Actinomycetota</taxon>
        <taxon>Actinomycetes</taxon>
        <taxon>Mycobacteriales</taxon>
        <taxon>Corynebacteriaceae</taxon>
        <taxon>Corynebacterium</taxon>
    </lineage>
</organism>
<dbReference type="Proteomes" id="UP000033457">
    <property type="component" value="Chromosome"/>
</dbReference>
<dbReference type="RefSeq" id="WP_046438885.1">
    <property type="nucleotide sequence ID" value="NZ_CP011312.1"/>
</dbReference>
<dbReference type="Proteomes" id="UP000271380">
    <property type="component" value="Chromosome"/>
</dbReference>
<dbReference type="AlphaFoldDB" id="A0A0F6QYS3"/>
<reference evidence="3 5" key="1">
    <citation type="journal article" date="2015" name="Genome Announc.">
        <title>Complete Genome Sequence of Corynebacterium kutscheri DSM 20755, a Corynebacterial Type Strain with Remarkably Low G+C Content of Chromosomal DNA.</title>
        <authorList>
            <person name="Ruckert C."/>
            <person name="Albersmeier A."/>
            <person name="Winkler A."/>
            <person name="Tauch A."/>
        </authorList>
    </citation>
    <scope>NUCLEOTIDE SEQUENCE [LARGE SCALE GENOMIC DNA]</scope>
    <source>
        <strain evidence="3 5">DSM 20755</strain>
    </source>
</reference>
<dbReference type="KEGG" id="cku:UL82_02635"/>